<reference evidence="1" key="1">
    <citation type="submission" date="2020-05" db="EMBL/GenBank/DDBJ databases">
        <title>Large-scale comparative analyses of tick genomes elucidate their genetic diversity and vector capacities.</title>
        <authorList>
            <person name="Jia N."/>
            <person name="Wang J."/>
            <person name="Shi W."/>
            <person name="Du L."/>
            <person name="Sun Y."/>
            <person name="Zhan W."/>
            <person name="Jiang J."/>
            <person name="Wang Q."/>
            <person name="Zhang B."/>
            <person name="Ji P."/>
            <person name="Sakyi L.B."/>
            <person name="Cui X."/>
            <person name="Yuan T."/>
            <person name="Jiang B."/>
            <person name="Yang W."/>
            <person name="Lam T.T.-Y."/>
            <person name="Chang Q."/>
            <person name="Ding S."/>
            <person name="Wang X."/>
            <person name="Zhu J."/>
            <person name="Ruan X."/>
            <person name="Zhao L."/>
            <person name="Wei J."/>
            <person name="Que T."/>
            <person name="Du C."/>
            <person name="Cheng J."/>
            <person name="Dai P."/>
            <person name="Han X."/>
            <person name="Huang E."/>
            <person name="Gao Y."/>
            <person name="Liu J."/>
            <person name="Shao H."/>
            <person name="Ye R."/>
            <person name="Li L."/>
            <person name="Wei W."/>
            <person name="Wang X."/>
            <person name="Wang C."/>
            <person name="Yang T."/>
            <person name="Huo Q."/>
            <person name="Li W."/>
            <person name="Guo W."/>
            <person name="Chen H."/>
            <person name="Zhou L."/>
            <person name="Ni X."/>
            <person name="Tian J."/>
            <person name="Zhou Y."/>
            <person name="Sheng Y."/>
            <person name="Liu T."/>
            <person name="Pan Y."/>
            <person name="Xia L."/>
            <person name="Li J."/>
            <person name="Zhao F."/>
            <person name="Cao W."/>
        </authorList>
    </citation>
    <scope>NUCLEOTIDE SEQUENCE</scope>
    <source>
        <strain evidence="1">Hyas-2018</strain>
    </source>
</reference>
<comment type="caution">
    <text evidence="1">The sequence shown here is derived from an EMBL/GenBank/DDBJ whole genome shotgun (WGS) entry which is preliminary data.</text>
</comment>
<proteinExistence type="predicted"/>
<sequence>MIIECVQTPNKRMHARGPGLSRGSRSHANRRRRQMVSQAPPELEGRKEGRGSPAHYGRWVVEKRRRVRWKKKSEQCASARPSVHTFPLPPRSTASPAARFTKPYRLLLLLLGNMYTKTAGAVPRPLLSFSLFCIVLPDIFQGREGVESEKKEGPSKKASGGSGAAASSDSATKGERRWRRRATTVAWLRGPEVTHCVSSSLSQYEKESTGSNGTPRIGTAARREPRRGPVPRSREEPWLLPFPTFSRAWHCKRPARLKSTNGIGNAGLFRSTVCLLDAAPLGRAKERVCGGG</sequence>
<gene>
    <name evidence="1" type="ORF">HPB50_000271</name>
</gene>
<accession>A0ACB7S9N7</accession>
<name>A0ACB7S9N7_HYAAI</name>
<evidence type="ECO:0000313" key="1">
    <source>
        <dbReference type="EMBL" id="KAH6929454.1"/>
    </source>
</evidence>
<dbReference type="EMBL" id="CM023485">
    <property type="protein sequence ID" value="KAH6929454.1"/>
    <property type="molecule type" value="Genomic_DNA"/>
</dbReference>
<organism evidence="1 2">
    <name type="scientific">Hyalomma asiaticum</name>
    <name type="common">Tick</name>
    <dbReference type="NCBI Taxonomy" id="266040"/>
    <lineage>
        <taxon>Eukaryota</taxon>
        <taxon>Metazoa</taxon>
        <taxon>Ecdysozoa</taxon>
        <taxon>Arthropoda</taxon>
        <taxon>Chelicerata</taxon>
        <taxon>Arachnida</taxon>
        <taxon>Acari</taxon>
        <taxon>Parasitiformes</taxon>
        <taxon>Ixodida</taxon>
        <taxon>Ixodoidea</taxon>
        <taxon>Ixodidae</taxon>
        <taxon>Hyalomminae</taxon>
        <taxon>Hyalomma</taxon>
    </lineage>
</organism>
<keyword evidence="2" id="KW-1185">Reference proteome</keyword>
<evidence type="ECO:0000313" key="2">
    <source>
        <dbReference type="Proteomes" id="UP000821845"/>
    </source>
</evidence>
<dbReference type="Proteomes" id="UP000821845">
    <property type="component" value="Chromosome 5"/>
</dbReference>
<protein>
    <submittedName>
        <fullName evidence="1">Uncharacterized protein</fullName>
    </submittedName>
</protein>